<gene>
    <name evidence="7" type="ORF">AGRA3207_000133</name>
</gene>
<name>A0ABX8QLP0_9ACTN</name>
<dbReference type="GO" id="GO:0008909">
    <property type="term" value="F:isochorismate synthase activity"/>
    <property type="evidence" value="ECO:0007669"/>
    <property type="project" value="UniProtKB-EC"/>
</dbReference>
<evidence type="ECO:0000313" key="7">
    <source>
        <dbReference type="EMBL" id="QXJ19574.1"/>
    </source>
</evidence>
<dbReference type="InterPro" id="IPR005801">
    <property type="entry name" value="ADC_synthase"/>
</dbReference>
<dbReference type="InterPro" id="IPR004561">
    <property type="entry name" value="IsoChor_synthase"/>
</dbReference>
<comment type="catalytic activity">
    <reaction evidence="1">
        <text>chorismate = isochorismate</text>
        <dbReference type="Rhea" id="RHEA:18985"/>
        <dbReference type="ChEBI" id="CHEBI:29748"/>
        <dbReference type="ChEBI" id="CHEBI:29780"/>
        <dbReference type="EC" id="5.4.4.2"/>
    </reaction>
</comment>
<evidence type="ECO:0000313" key="8">
    <source>
        <dbReference type="Proteomes" id="UP001049518"/>
    </source>
</evidence>
<evidence type="ECO:0000256" key="4">
    <source>
        <dbReference type="ARBA" id="ARBA00023235"/>
    </source>
</evidence>
<evidence type="ECO:0000256" key="5">
    <source>
        <dbReference type="ARBA" id="ARBA00041564"/>
    </source>
</evidence>
<dbReference type="InterPro" id="IPR015890">
    <property type="entry name" value="Chorismate_C"/>
</dbReference>
<comment type="similarity">
    <text evidence="2">Belongs to the isochorismate synthase family.</text>
</comment>
<dbReference type="NCBIfam" id="TIGR00543">
    <property type="entry name" value="isochor_syn"/>
    <property type="match status" value="1"/>
</dbReference>
<evidence type="ECO:0000256" key="2">
    <source>
        <dbReference type="ARBA" id="ARBA00005297"/>
    </source>
</evidence>
<sequence length="448" mass="46807">MRRAARGIHGAGLWRTPHRTRPPRLFERVQICRTVACVNLAVTAPDRLSVRSVPIPDPGDLISRLPDPAALAWVRHGEGIVGWGEAARVTLPGGADRFAAAGRALGELFGAAGVDDRVGVPGSGPVAFGGFGFDPASPDSVLIVPRQVLGRRGGRAWLTTIGEAPDPLALVRPPAEPSSLTWNDGALPAPAWQAAVAAAVRRIRGGALGKVVLARDLAVRAAEPIDARVLLRRLAARFPGCYTFACAGLVGATPELLIRRTGGDVESLVLAGTTARGAGPAGDAERTARLLASAKDREEHAYAAEMVRDALAPLCAELHVPDEPEPLTLPNLIHLASPVRGRLAGDRSVLDVVAALHPTPAVCGTPTPVAAELIRELEGMDRGRYAGPVGWVDARGDGEWGIALRCAQLDGTRARLFAGCGIVADSDPAAELAEAQTKFGVMRYALQG</sequence>
<dbReference type="EMBL" id="CP059572">
    <property type="protein sequence ID" value="QXJ19574.1"/>
    <property type="molecule type" value="Genomic_DNA"/>
</dbReference>
<keyword evidence="4 7" id="KW-0413">Isomerase</keyword>
<protein>
    <recommendedName>
        <fullName evidence="3">isochorismate synthase</fullName>
        <ecNumber evidence="3">5.4.4.2</ecNumber>
    </recommendedName>
    <alternativeName>
        <fullName evidence="5">Isochorismate mutase</fullName>
    </alternativeName>
</protein>
<evidence type="ECO:0000259" key="6">
    <source>
        <dbReference type="Pfam" id="PF00425"/>
    </source>
</evidence>
<dbReference type="EC" id="5.4.4.2" evidence="3"/>
<evidence type="ECO:0000256" key="3">
    <source>
        <dbReference type="ARBA" id="ARBA00012824"/>
    </source>
</evidence>
<dbReference type="Pfam" id="PF00425">
    <property type="entry name" value="Chorismate_bind"/>
    <property type="match status" value="1"/>
</dbReference>
<evidence type="ECO:0000256" key="1">
    <source>
        <dbReference type="ARBA" id="ARBA00000799"/>
    </source>
</evidence>
<dbReference type="Proteomes" id="UP001049518">
    <property type="component" value="Chromosome"/>
</dbReference>
<dbReference type="Gene3D" id="3.60.120.10">
    <property type="entry name" value="Anthranilate synthase"/>
    <property type="match status" value="1"/>
</dbReference>
<keyword evidence="8" id="KW-1185">Reference proteome</keyword>
<feature type="domain" description="Chorismate-utilising enzyme C-terminal" evidence="6">
    <location>
        <begin position="191"/>
        <end position="438"/>
    </location>
</feature>
<dbReference type="SUPFAM" id="SSF56322">
    <property type="entry name" value="ADC synthase"/>
    <property type="match status" value="1"/>
</dbReference>
<dbReference type="PANTHER" id="PTHR42839:SF2">
    <property type="entry name" value="ISOCHORISMATE SYNTHASE ENTC"/>
    <property type="match status" value="1"/>
</dbReference>
<organism evidence="7 8">
    <name type="scientific">Actinomadura graeca</name>
    <dbReference type="NCBI Taxonomy" id="2750812"/>
    <lineage>
        <taxon>Bacteria</taxon>
        <taxon>Bacillati</taxon>
        <taxon>Actinomycetota</taxon>
        <taxon>Actinomycetes</taxon>
        <taxon>Streptosporangiales</taxon>
        <taxon>Thermomonosporaceae</taxon>
        <taxon>Actinomadura</taxon>
    </lineage>
</organism>
<dbReference type="PANTHER" id="PTHR42839">
    <property type="entry name" value="ISOCHORISMATE SYNTHASE ENTC"/>
    <property type="match status" value="1"/>
</dbReference>
<accession>A0ABX8QLP0</accession>
<reference evidence="7" key="1">
    <citation type="submission" date="2020-07" db="EMBL/GenBank/DDBJ databases">
        <authorList>
            <person name="Tarantini F.S."/>
            <person name="Hong K.W."/>
            <person name="Chan K.G."/>
        </authorList>
    </citation>
    <scope>NUCLEOTIDE SEQUENCE</scope>
    <source>
        <strain evidence="7">32-07</strain>
    </source>
</reference>
<proteinExistence type="inferred from homology"/>